<comment type="caution">
    <text evidence="12">The sequence shown here is derived from an EMBL/GenBank/DDBJ whole genome shotgun (WGS) entry which is preliminary data.</text>
</comment>
<keyword evidence="6 10" id="KW-1133">Transmembrane helix</keyword>
<comment type="similarity">
    <text evidence="9">Belongs to the SEC20 family.</text>
</comment>
<dbReference type="AlphaFoldDB" id="A0A420IL92"/>
<dbReference type="GO" id="GO:0005789">
    <property type="term" value="C:endoplasmic reticulum membrane"/>
    <property type="evidence" value="ECO:0007669"/>
    <property type="project" value="UniProtKB-SubCell"/>
</dbReference>
<evidence type="ECO:0000256" key="4">
    <source>
        <dbReference type="ARBA" id="ARBA00022824"/>
    </source>
</evidence>
<keyword evidence="8 10" id="KW-0472">Membrane</keyword>
<evidence type="ECO:0000313" key="12">
    <source>
        <dbReference type="EMBL" id="RKF75326.1"/>
    </source>
</evidence>
<keyword evidence="3 10" id="KW-0812">Transmembrane</keyword>
<keyword evidence="2" id="KW-0813">Transport</keyword>
<name>A0A420IL92_9PEZI</name>
<organism evidence="12 13">
    <name type="scientific">Golovinomyces cichoracearum</name>
    <dbReference type="NCBI Taxonomy" id="62708"/>
    <lineage>
        <taxon>Eukaryota</taxon>
        <taxon>Fungi</taxon>
        <taxon>Dikarya</taxon>
        <taxon>Ascomycota</taxon>
        <taxon>Pezizomycotina</taxon>
        <taxon>Leotiomycetes</taxon>
        <taxon>Erysiphales</taxon>
        <taxon>Erysiphaceae</taxon>
        <taxon>Golovinomyces</taxon>
    </lineage>
</organism>
<comment type="subcellular location">
    <subcellularLocation>
        <location evidence="1">Endoplasmic reticulum membrane</location>
        <topology evidence="1">Single-pass type IV membrane protein</topology>
    </subcellularLocation>
</comment>
<reference evidence="12 13" key="1">
    <citation type="journal article" date="2018" name="BMC Genomics">
        <title>Comparative genome analyses reveal sequence features reflecting distinct modes of host-adaptation between dicot and monocot powdery mildew.</title>
        <authorList>
            <person name="Wu Y."/>
            <person name="Ma X."/>
            <person name="Pan Z."/>
            <person name="Kale S.D."/>
            <person name="Song Y."/>
            <person name="King H."/>
            <person name="Zhang Q."/>
            <person name="Presley C."/>
            <person name="Deng X."/>
            <person name="Wei C.I."/>
            <person name="Xiao S."/>
        </authorList>
    </citation>
    <scope>NUCLEOTIDE SEQUENCE [LARGE SCALE GENOMIC DNA]</scope>
    <source>
        <strain evidence="12">UMSG1</strain>
    </source>
</reference>
<dbReference type="InterPro" id="IPR056173">
    <property type="entry name" value="Sec20_C"/>
</dbReference>
<feature type="transmembrane region" description="Helical" evidence="10">
    <location>
        <begin position="242"/>
        <end position="260"/>
    </location>
</feature>
<evidence type="ECO:0000256" key="7">
    <source>
        <dbReference type="ARBA" id="ARBA00023054"/>
    </source>
</evidence>
<dbReference type="PANTHER" id="PTHR12825">
    <property type="entry name" value="BNIP1-RELATED"/>
    <property type="match status" value="1"/>
</dbReference>
<dbReference type="PANTHER" id="PTHR12825:SF0">
    <property type="entry name" value="VESICLE TRANSPORT PROTEIN SEC20"/>
    <property type="match status" value="1"/>
</dbReference>
<evidence type="ECO:0000256" key="2">
    <source>
        <dbReference type="ARBA" id="ARBA00022448"/>
    </source>
</evidence>
<dbReference type="Pfam" id="PF03908">
    <property type="entry name" value="Sec20"/>
    <property type="match status" value="1"/>
</dbReference>
<dbReference type="InterPro" id="IPR005606">
    <property type="entry name" value="Sec20"/>
</dbReference>
<dbReference type="Proteomes" id="UP000285326">
    <property type="component" value="Unassembled WGS sequence"/>
</dbReference>
<protein>
    <submittedName>
        <fullName evidence="12">Putative sec20 domain-containing protein</fullName>
    </submittedName>
</protein>
<keyword evidence="4" id="KW-0256">Endoplasmic reticulum</keyword>
<keyword evidence="7" id="KW-0175">Coiled coil</keyword>
<evidence type="ECO:0000256" key="6">
    <source>
        <dbReference type="ARBA" id="ARBA00022989"/>
    </source>
</evidence>
<feature type="domain" description="Sec20 C-terminal" evidence="11">
    <location>
        <begin position="174"/>
        <end position="263"/>
    </location>
</feature>
<keyword evidence="5" id="KW-0931">ER-Golgi transport</keyword>
<evidence type="ECO:0000259" key="11">
    <source>
        <dbReference type="Pfam" id="PF03908"/>
    </source>
</evidence>
<evidence type="ECO:0000256" key="8">
    <source>
        <dbReference type="ARBA" id="ARBA00023136"/>
    </source>
</evidence>
<evidence type="ECO:0000256" key="1">
    <source>
        <dbReference type="ARBA" id="ARBA00004163"/>
    </source>
</evidence>
<proteinExistence type="inferred from homology"/>
<dbReference type="EMBL" id="MCBS01023474">
    <property type="protein sequence ID" value="RKF75326.1"/>
    <property type="molecule type" value="Genomic_DNA"/>
</dbReference>
<accession>A0A420IL92</accession>
<sequence length="295" mass="34101">MNIKTLSERLTALKESNVQVQKLVERLAAIDFQTGSIPLDDSDEGIVSELVAEILLVFKEQEDDLEFLKEEVIDLNPGRTEIEFAREKENLEIETQKAIEDLKTQIGTFRRAQLIAKRRLEAAQREERVILTKSFMEYEQTSIIAQSALSELNSKKESQKSVFLSKEEKEINASSDVTAALRRTHEMMSNELSRSQFAHETLQESTMALTQLAEKYSSLDTLLLTSKNLLGTLLKSQKSDTWYLETAFYVLLLTICWLVYRRLLHGPIFWLFLYPLRMFFKGWNGVLTKMGLNWF</sequence>
<evidence type="ECO:0000256" key="9">
    <source>
        <dbReference type="ARBA" id="ARBA00037934"/>
    </source>
</evidence>
<evidence type="ECO:0000256" key="10">
    <source>
        <dbReference type="SAM" id="Phobius"/>
    </source>
</evidence>
<evidence type="ECO:0000313" key="13">
    <source>
        <dbReference type="Proteomes" id="UP000285326"/>
    </source>
</evidence>
<dbReference type="GO" id="GO:0006890">
    <property type="term" value="P:retrograde vesicle-mediated transport, Golgi to endoplasmic reticulum"/>
    <property type="evidence" value="ECO:0007669"/>
    <property type="project" value="InterPro"/>
</dbReference>
<dbReference type="GO" id="GO:0005484">
    <property type="term" value="F:SNAP receptor activity"/>
    <property type="evidence" value="ECO:0007669"/>
    <property type="project" value="InterPro"/>
</dbReference>
<gene>
    <name evidence="12" type="ORF">GcM1_234030</name>
</gene>
<evidence type="ECO:0000256" key="3">
    <source>
        <dbReference type="ARBA" id="ARBA00022692"/>
    </source>
</evidence>
<evidence type="ECO:0000256" key="5">
    <source>
        <dbReference type="ARBA" id="ARBA00022892"/>
    </source>
</evidence>
<dbReference type="GO" id="GO:0031201">
    <property type="term" value="C:SNARE complex"/>
    <property type="evidence" value="ECO:0007669"/>
    <property type="project" value="TreeGrafter"/>
</dbReference>